<dbReference type="CDD" id="cd03801">
    <property type="entry name" value="GT4_PimA-like"/>
    <property type="match status" value="1"/>
</dbReference>
<proteinExistence type="predicted"/>
<gene>
    <name evidence="1" type="primary">mshA_1</name>
    <name evidence="1" type="ORF">AFNPGKIM_00014</name>
</gene>
<dbReference type="Pfam" id="PF13692">
    <property type="entry name" value="Glyco_trans_1_4"/>
    <property type="match status" value="1"/>
</dbReference>
<dbReference type="Gene3D" id="3.40.50.2000">
    <property type="entry name" value="Glycogen Phosphorylase B"/>
    <property type="match status" value="2"/>
</dbReference>
<dbReference type="AlphaFoldDB" id="A0A7G9YZ84"/>
<accession>A0A7G9YZ84</accession>
<reference evidence="1" key="1">
    <citation type="submission" date="2020-06" db="EMBL/GenBank/DDBJ databases">
        <title>Unique genomic features of the anaerobic methanotrophic archaea.</title>
        <authorList>
            <person name="Chadwick G.L."/>
            <person name="Skennerton C.T."/>
            <person name="Laso-Perez R."/>
            <person name="Leu A.O."/>
            <person name="Speth D.R."/>
            <person name="Yu H."/>
            <person name="Morgan-Lang C."/>
            <person name="Hatzenpichler R."/>
            <person name="Goudeau D."/>
            <person name="Malmstrom R."/>
            <person name="Brazelton W.J."/>
            <person name="Woyke T."/>
            <person name="Hallam S.J."/>
            <person name="Tyson G.W."/>
            <person name="Wegener G."/>
            <person name="Boetius A."/>
            <person name="Orphan V."/>
        </authorList>
    </citation>
    <scope>NUCLEOTIDE SEQUENCE</scope>
</reference>
<dbReference type="GO" id="GO:0102710">
    <property type="term" value="F:D-inositol-3-phosphate glycosyltransferase activity"/>
    <property type="evidence" value="ECO:0007669"/>
    <property type="project" value="UniProtKB-EC"/>
</dbReference>
<dbReference type="PANTHER" id="PTHR46656:SF3">
    <property type="entry name" value="PUTATIVE-RELATED"/>
    <property type="match status" value="1"/>
</dbReference>
<protein>
    <submittedName>
        <fullName evidence="1">D-inositol-3-phosphate glycosyltransferase</fullName>
        <ecNumber evidence="1">2.4.1.250</ecNumber>
    </submittedName>
</protein>
<name>A0A7G9YZ84_9EURY</name>
<keyword evidence="1" id="KW-0328">Glycosyltransferase</keyword>
<dbReference type="SUPFAM" id="SSF53756">
    <property type="entry name" value="UDP-Glycosyltransferase/glycogen phosphorylase"/>
    <property type="match status" value="1"/>
</dbReference>
<keyword evidence="1" id="KW-0808">Transferase</keyword>
<organism evidence="1">
    <name type="scientific">Candidatus Methanophagaceae archaeon ANME-1 ERB6</name>
    <dbReference type="NCBI Taxonomy" id="2759912"/>
    <lineage>
        <taxon>Archaea</taxon>
        <taxon>Methanobacteriati</taxon>
        <taxon>Methanobacteriota</taxon>
        <taxon>Stenosarchaea group</taxon>
        <taxon>Methanomicrobia</taxon>
        <taxon>Candidatus Methanophagales</taxon>
        <taxon>Candidatus Methanophagaceae</taxon>
    </lineage>
</organism>
<dbReference type="EMBL" id="MT631537">
    <property type="protein sequence ID" value="QNO53318.1"/>
    <property type="molecule type" value="Genomic_DNA"/>
</dbReference>
<evidence type="ECO:0000313" key="1">
    <source>
        <dbReference type="EMBL" id="QNO53318.1"/>
    </source>
</evidence>
<dbReference type="EC" id="2.4.1.250" evidence="1"/>
<dbReference type="PANTHER" id="PTHR46656">
    <property type="entry name" value="PUTATIVE-RELATED"/>
    <property type="match status" value="1"/>
</dbReference>
<sequence>MNINFYGIIYGMTGYDSHCRQLVNALFKKEPHIYLEALKPPRQKLQLTENEHTMLKNKFFKDGTSIVVALPPDWQKIWAKNPKHFIGFLVWEGDRILKDWLSILNNKKVDQIWVPSSHTKQAIINTDKKLERKIRIVPHGIDLNLFKPKKDKKLHKKLTFISNKGWARGINDRGGTQFLLMAFTQEFSKIESTKVALKVKINTSYNSPDWNLKNEINKLNLDKDRPNIEILTTMIDFKKLPEFYYKGDVFVSPTMSESFGLTLAEAMACGLPIITTNFGGQTEFVNEKNGWLVDYKLIPSKQSTYKGVNWALPDINQLRKIMRYCVDNPEEVRKKGLKAAKDIKKFTWENSASAALKFLDKLN</sequence>